<evidence type="ECO:0000313" key="4">
    <source>
        <dbReference type="EMBL" id="GCB95413.1"/>
    </source>
</evidence>
<dbReference type="Gene3D" id="3.10.310.10">
    <property type="entry name" value="Diaminopimelate Epimerase, Chain A, domain 1"/>
    <property type="match status" value="2"/>
</dbReference>
<dbReference type="Pfam" id="PF02567">
    <property type="entry name" value="PhzC-PhzF"/>
    <property type="match status" value="1"/>
</dbReference>
<dbReference type="InterPro" id="IPR003719">
    <property type="entry name" value="Phenazine_PhzF-like"/>
</dbReference>
<name>A0A401RCQ8_STRNR</name>
<dbReference type="NCBIfam" id="TIGR00654">
    <property type="entry name" value="PhzF_family"/>
    <property type="match status" value="1"/>
</dbReference>
<feature type="region of interest" description="Disordered" evidence="3">
    <location>
        <begin position="251"/>
        <end position="288"/>
    </location>
</feature>
<dbReference type="PANTHER" id="PTHR13774">
    <property type="entry name" value="PHENAZINE BIOSYNTHESIS PROTEIN"/>
    <property type="match status" value="1"/>
</dbReference>
<dbReference type="PANTHER" id="PTHR13774:SF17">
    <property type="entry name" value="PHENAZINE BIOSYNTHESIS-LIKE DOMAIN-CONTAINING PROTEIN"/>
    <property type="match status" value="1"/>
</dbReference>
<protein>
    <submittedName>
        <fullName evidence="4">Oxidoreductase</fullName>
    </submittedName>
</protein>
<reference evidence="4 5" key="1">
    <citation type="journal article" date="2019" name="Microbiol. Resour. Announc.">
        <title>Draft Genome Sequence of the Most Traditional epsilon-Poly-l-Lysine Producer, Streptomyces albulus NBRC14147.</title>
        <authorList>
            <person name="Yamanaka K."/>
            <person name="Hamano Y."/>
        </authorList>
    </citation>
    <scope>NUCLEOTIDE SEQUENCE [LARGE SCALE GENOMIC DNA]</scope>
    <source>
        <strain evidence="4 5">NBRC 14147</strain>
    </source>
</reference>
<evidence type="ECO:0000313" key="5">
    <source>
        <dbReference type="Proteomes" id="UP000288351"/>
    </source>
</evidence>
<evidence type="ECO:0000256" key="2">
    <source>
        <dbReference type="ARBA" id="ARBA00023235"/>
    </source>
</evidence>
<evidence type="ECO:0000256" key="3">
    <source>
        <dbReference type="SAM" id="MobiDB-lite"/>
    </source>
</evidence>
<dbReference type="GO" id="GO:0005737">
    <property type="term" value="C:cytoplasm"/>
    <property type="evidence" value="ECO:0007669"/>
    <property type="project" value="TreeGrafter"/>
</dbReference>
<comment type="similarity">
    <text evidence="1">Belongs to the PhzF family.</text>
</comment>
<dbReference type="RefSeq" id="WP_016576054.1">
    <property type="nucleotide sequence ID" value="NZ_BHXC01000007.1"/>
</dbReference>
<organism evidence="4 5">
    <name type="scientific">Streptomyces noursei</name>
    <name type="common">Streptomyces albulus</name>
    <dbReference type="NCBI Taxonomy" id="1971"/>
    <lineage>
        <taxon>Bacteria</taxon>
        <taxon>Bacillati</taxon>
        <taxon>Actinomycetota</taxon>
        <taxon>Actinomycetes</taxon>
        <taxon>Kitasatosporales</taxon>
        <taxon>Streptomycetaceae</taxon>
        <taxon>Streptomyces</taxon>
    </lineage>
</organism>
<dbReference type="GO" id="GO:0016853">
    <property type="term" value="F:isomerase activity"/>
    <property type="evidence" value="ECO:0007669"/>
    <property type="project" value="UniProtKB-KW"/>
</dbReference>
<dbReference type="EMBL" id="BHXC01000007">
    <property type="protein sequence ID" value="GCB95413.1"/>
    <property type="molecule type" value="Genomic_DNA"/>
</dbReference>
<comment type="caution">
    <text evidence="4">The sequence shown here is derived from an EMBL/GenBank/DDBJ whole genome shotgun (WGS) entry which is preliminary data.</text>
</comment>
<keyword evidence="2" id="KW-0413">Isomerase</keyword>
<dbReference type="SUPFAM" id="SSF54506">
    <property type="entry name" value="Diaminopimelate epimerase-like"/>
    <property type="match status" value="1"/>
</dbReference>
<evidence type="ECO:0000256" key="1">
    <source>
        <dbReference type="ARBA" id="ARBA00008270"/>
    </source>
</evidence>
<sequence length="341" mass="35373">MDVHIIGSFADRPFTGNPAAVCLLDSGNWPADAWMRQIATESTFSETTFVRALPAGSEADWGIRWFAPLVETALCGHATSATVHALRAARGITGTVRFASRHNGVLLAHGHPDGSVTLDFPAAPTAQVALSESLSEVLGTRPDSTFTTGTLGDLLAALPDEAPVRAASADLAALDELTRSERPRGLIITAPAAGPGLGYDFVSRFFSPADGIPDAPVTGSALTALAPYWSARLGRPELVALQASARTGHASTAVHGDRVPLTGSALTPGRGAPVRGVGERPTGQPRRLPFDRRASAAARPHCTRAPVFRGGNEVVDVDCAGAGRSRSRCRSAGTSWGASTC</sequence>
<dbReference type="AlphaFoldDB" id="A0A401RCQ8"/>
<proteinExistence type="inferred from homology"/>
<dbReference type="Proteomes" id="UP000288351">
    <property type="component" value="Unassembled WGS sequence"/>
</dbReference>
<gene>
    <name evidence="4" type="ORF">SALB_08217</name>
</gene>
<accession>A0A401RCQ8</accession>